<dbReference type="Proteomes" id="UP001303046">
    <property type="component" value="Unassembled WGS sequence"/>
</dbReference>
<organism evidence="2 3">
    <name type="scientific">Necator americanus</name>
    <name type="common">Human hookworm</name>
    <dbReference type="NCBI Taxonomy" id="51031"/>
    <lineage>
        <taxon>Eukaryota</taxon>
        <taxon>Metazoa</taxon>
        <taxon>Ecdysozoa</taxon>
        <taxon>Nematoda</taxon>
        <taxon>Chromadorea</taxon>
        <taxon>Rhabditida</taxon>
        <taxon>Rhabditina</taxon>
        <taxon>Rhabditomorpha</taxon>
        <taxon>Strongyloidea</taxon>
        <taxon>Ancylostomatidae</taxon>
        <taxon>Bunostominae</taxon>
        <taxon>Necator</taxon>
    </lineage>
</organism>
<reference evidence="2 3" key="1">
    <citation type="submission" date="2023-08" db="EMBL/GenBank/DDBJ databases">
        <title>A Necator americanus chromosomal reference genome.</title>
        <authorList>
            <person name="Ilik V."/>
            <person name="Petrzelkova K.J."/>
            <person name="Pardy F."/>
            <person name="Fuh T."/>
            <person name="Niatou-Singa F.S."/>
            <person name="Gouil Q."/>
            <person name="Baker L."/>
            <person name="Ritchie M.E."/>
            <person name="Jex A.R."/>
            <person name="Gazzola D."/>
            <person name="Li H."/>
            <person name="Toshio Fujiwara R."/>
            <person name="Zhan B."/>
            <person name="Aroian R.V."/>
            <person name="Pafco B."/>
            <person name="Schwarz E.M."/>
        </authorList>
    </citation>
    <scope>NUCLEOTIDE SEQUENCE [LARGE SCALE GENOMIC DNA]</scope>
    <source>
        <strain evidence="2 3">Aroian</strain>
        <tissue evidence="2">Whole animal</tissue>
    </source>
</reference>
<protein>
    <submittedName>
        <fullName evidence="2">Uncharacterized protein</fullName>
    </submittedName>
</protein>
<sequence length="126" mass="14522">MYVALFGKVGVWFRLRRRCGPKNHLNNSSKDTTAGDQKGRKLSRSPIRDQEEGGRKRRVNESKALKMPRRTEVKASELQFENFLAAMVEQMRIQHEEMKTLLTAMASTQRTAVWSDKEVGHTSADW</sequence>
<proteinExistence type="predicted"/>
<feature type="compositionally biased region" description="Basic and acidic residues" evidence="1">
    <location>
        <begin position="46"/>
        <end position="70"/>
    </location>
</feature>
<name>A0ABR1EGK5_NECAM</name>
<evidence type="ECO:0000256" key="1">
    <source>
        <dbReference type="SAM" id="MobiDB-lite"/>
    </source>
</evidence>
<feature type="region of interest" description="Disordered" evidence="1">
    <location>
        <begin position="20"/>
        <end position="70"/>
    </location>
</feature>
<gene>
    <name evidence="2" type="primary">Necator_chrX.g22937</name>
    <name evidence="2" type="ORF">RB195_022774</name>
</gene>
<evidence type="ECO:0000313" key="2">
    <source>
        <dbReference type="EMBL" id="KAK6761812.1"/>
    </source>
</evidence>
<accession>A0ABR1EGK5</accession>
<feature type="compositionally biased region" description="Polar residues" evidence="1">
    <location>
        <begin position="24"/>
        <end position="35"/>
    </location>
</feature>
<evidence type="ECO:0000313" key="3">
    <source>
        <dbReference type="Proteomes" id="UP001303046"/>
    </source>
</evidence>
<dbReference type="EMBL" id="JAVFWL010000006">
    <property type="protein sequence ID" value="KAK6761812.1"/>
    <property type="molecule type" value="Genomic_DNA"/>
</dbReference>
<comment type="caution">
    <text evidence="2">The sequence shown here is derived from an EMBL/GenBank/DDBJ whole genome shotgun (WGS) entry which is preliminary data.</text>
</comment>
<keyword evidence="3" id="KW-1185">Reference proteome</keyword>